<comment type="similarity">
    <text evidence="1">Belongs to the sulfatase family.</text>
</comment>
<dbReference type="PANTHER" id="PTHR42693:SF53">
    <property type="entry name" value="ENDO-4-O-SULFATASE"/>
    <property type="match status" value="1"/>
</dbReference>
<dbReference type="Pfam" id="PF00884">
    <property type="entry name" value="Sulfatase"/>
    <property type="match status" value="1"/>
</dbReference>
<dbReference type="RefSeq" id="WP_205847942.1">
    <property type="nucleotide sequence ID" value="NZ_CP019791.1"/>
</dbReference>
<protein>
    <submittedName>
        <fullName evidence="6">Arylsulfatase</fullName>
        <ecNumber evidence="6">3.1.6.1</ecNumber>
    </submittedName>
</protein>
<dbReference type="KEGG" id="alus:STSP2_03530"/>
<dbReference type="InterPro" id="IPR000917">
    <property type="entry name" value="Sulfatase_N"/>
</dbReference>
<dbReference type="STRING" id="1936003.STSP2_03530"/>
<evidence type="ECO:0000313" key="7">
    <source>
        <dbReference type="Proteomes" id="UP000189674"/>
    </source>
</evidence>
<dbReference type="InterPro" id="IPR006311">
    <property type="entry name" value="TAT_signal"/>
</dbReference>
<dbReference type="Gene3D" id="3.30.1120.10">
    <property type="match status" value="1"/>
</dbReference>
<keyword evidence="3 6" id="KW-0378">Hydrolase</keyword>
<dbReference type="AlphaFoldDB" id="A0A1U9NRH3"/>
<dbReference type="Proteomes" id="UP000189674">
    <property type="component" value="Chromosome"/>
</dbReference>
<dbReference type="PANTHER" id="PTHR42693">
    <property type="entry name" value="ARYLSULFATASE FAMILY MEMBER"/>
    <property type="match status" value="1"/>
</dbReference>
<evidence type="ECO:0000259" key="5">
    <source>
        <dbReference type="Pfam" id="PF00884"/>
    </source>
</evidence>
<feature type="domain" description="Sulfatase N-terminal" evidence="5">
    <location>
        <begin position="35"/>
        <end position="327"/>
    </location>
</feature>
<evidence type="ECO:0000313" key="6">
    <source>
        <dbReference type="EMBL" id="AQT70324.1"/>
    </source>
</evidence>
<reference evidence="7" key="1">
    <citation type="submission" date="2017-02" db="EMBL/GenBank/DDBJ databases">
        <title>Comparative genomics and description of representatives of a novel lineage of planctomycetes thriving in anoxic sediments.</title>
        <authorList>
            <person name="Spring S."/>
            <person name="Bunk B."/>
            <person name="Sproer C."/>
        </authorList>
    </citation>
    <scope>NUCLEOTIDE SEQUENCE [LARGE SCALE GENOMIC DNA]</scope>
    <source>
        <strain evidence="7">ST-NAGAB-D1</strain>
    </source>
</reference>
<dbReference type="SUPFAM" id="SSF53649">
    <property type="entry name" value="Alkaline phosphatase-like"/>
    <property type="match status" value="1"/>
</dbReference>
<dbReference type="PROSITE" id="PS00523">
    <property type="entry name" value="SULFATASE_1"/>
    <property type="match status" value="1"/>
</dbReference>
<dbReference type="InterPro" id="IPR024607">
    <property type="entry name" value="Sulfatase_CS"/>
</dbReference>
<dbReference type="EMBL" id="CP019791">
    <property type="protein sequence ID" value="AQT70324.1"/>
    <property type="molecule type" value="Genomic_DNA"/>
</dbReference>
<proteinExistence type="inferred from homology"/>
<evidence type="ECO:0000256" key="1">
    <source>
        <dbReference type="ARBA" id="ARBA00008779"/>
    </source>
</evidence>
<keyword evidence="2" id="KW-0479">Metal-binding</keyword>
<evidence type="ECO:0000256" key="2">
    <source>
        <dbReference type="ARBA" id="ARBA00022723"/>
    </source>
</evidence>
<gene>
    <name evidence="6" type="primary">atsA_24</name>
    <name evidence="6" type="ORF">STSP2_03530</name>
</gene>
<dbReference type="EC" id="3.1.6.1" evidence="6"/>
<name>A0A1U9NRH3_9BACT</name>
<dbReference type="PROSITE" id="PS51318">
    <property type="entry name" value="TAT"/>
    <property type="match status" value="1"/>
</dbReference>
<keyword evidence="7" id="KW-1185">Reference proteome</keyword>
<evidence type="ECO:0000256" key="3">
    <source>
        <dbReference type="ARBA" id="ARBA00022801"/>
    </source>
</evidence>
<dbReference type="GO" id="GO:0046872">
    <property type="term" value="F:metal ion binding"/>
    <property type="evidence" value="ECO:0007669"/>
    <property type="project" value="UniProtKB-KW"/>
</dbReference>
<evidence type="ECO:0000256" key="4">
    <source>
        <dbReference type="ARBA" id="ARBA00022837"/>
    </source>
</evidence>
<dbReference type="InterPro" id="IPR050738">
    <property type="entry name" value="Sulfatase"/>
</dbReference>
<dbReference type="Gene3D" id="3.40.720.10">
    <property type="entry name" value="Alkaline Phosphatase, subunit A"/>
    <property type="match status" value="1"/>
</dbReference>
<sequence length="480" mass="53257">MHIGRREFLKAAGGVAGLLMAGAVDVFGADRGKRPNIVLCMADDQGWGDMEYYGHPELETPNFNELSKNGLRFDRFYAAAPVCSPTRGSVMTGRHPNRFGCFKWGYTLRPQEVTIAEVLRNSGYVTGHFGKWHIGSVRRGSQVNPGSSGFDEWVSSPNFFDNDPVMSREGDAVQMEGESSMVTAEAAIDFMRKYAGGGEPFFAVVWFGSPHNPHRGAEEDLEHYADAGKKSDFYAEISGMDRAVGRLRDELRYMGIEEDTVFWYCSDNGGLPGYGATGGRGHKGMVYEGGLRVPAVLEWPGKIEAGRVTDVPCNTVDIYPTLVDIVGAKVEKQPVLDGVSLAGMIRGEMEERGKGMGFWDYATGGKPVFSDRWMKNLLKVQSGSAEGLELEHLHADAGKIEKRYSKESFAGHAAWLVWPWKLHRIENKEGAVKFELYNLERDPGEKEDVFGESEGRDERFKAGLREWLESVVDSLNGEDY</sequence>
<keyword evidence="4" id="KW-0106">Calcium</keyword>
<dbReference type="GO" id="GO:0004065">
    <property type="term" value="F:arylsulfatase activity"/>
    <property type="evidence" value="ECO:0007669"/>
    <property type="project" value="UniProtKB-EC"/>
</dbReference>
<organism evidence="6 7">
    <name type="scientific">Anaerohalosphaera lusitana</name>
    <dbReference type="NCBI Taxonomy" id="1936003"/>
    <lineage>
        <taxon>Bacteria</taxon>
        <taxon>Pseudomonadati</taxon>
        <taxon>Planctomycetota</taxon>
        <taxon>Phycisphaerae</taxon>
        <taxon>Sedimentisphaerales</taxon>
        <taxon>Anaerohalosphaeraceae</taxon>
        <taxon>Anaerohalosphaera</taxon>
    </lineage>
</organism>
<accession>A0A1U9NRH3</accession>
<dbReference type="InterPro" id="IPR017850">
    <property type="entry name" value="Alkaline_phosphatase_core_sf"/>
</dbReference>